<comment type="caution">
    <text evidence="13">The sequence shown here is derived from an EMBL/GenBank/DDBJ whole genome shotgun (WGS) entry which is preliminary data.</text>
</comment>
<evidence type="ECO:0000256" key="2">
    <source>
        <dbReference type="ARBA" id="ARBA00022448"/>
    </source>
</evidence>
<keyword evidence="6" id="KW-0067">ATP-binding</keyword>
<dbReference type="PROSITE" id="PS50893">
    <property type="entry name" value="ABC_TRANSPORTER_2"/>
    <property type="match status" value="1"/>
</dbReference>
<reference evidence="13 14" key="1">
    <citation type="submission" date="2014-05" db="EMBL/GenBank/DDBJ databases">
        <title>Genome Announcement of Sphingobium lucknowense F2.</title>
        <authorList>
            <person name="Lal R."/>
            <person name="Negi V."/>
            <person name="Lata P."/>
            <person name="Sangwan N."/>
            <person name="Gupta S.K."/>
            <person name="Rao D.L.N."/>
            <person name="Das S."/>
        </authorList>
    </citation>
    <scope>NUCLEOTIDE SEQUENCE [LARGE SCALE GENOMIC DNA]</scope>
    <source>
        <strain evidence="13 14">F2</strain>
    </source>
</reference>
<dbReference type="Gene3D" id="3.90.70.10">
    <property type="entry name" value="Cysteine proteinases"/>
    <property type="match status" value="1"/>
</dbReference>
<feature type="domain" description="Peptidase C39" evidence="12">
    <location>
        <begin position="16"/>
        <end position="139"/>
    </location>
</feature>
<keyword evidence="5" id="KW-0547">Nucleotide-binding</keyword>
<evidence type="ECO:0000259" key="11">
    <source>
        <dbReference type="PROSITE" id="PS50929"/>
    </source>
</evidence>
<evidence type="ECO:0000256" key="5">
    <source>
        <dbReference type="ARBA" id="ARBA00022741"/>
    </source>
</evidence>
<evidence type="ECO:0000256" key="3">
    <source>
        <dbReference type="ARBA" id="ARBA00022475"/>
    </source>
</evidence>
<keyword evidence="4 9" id="KW-0812">Transmembrane</keyword>
<dbReference type="GO" id="GO:0005886">
    <property type="term" value="C:plasma membrane"/>
    <property type="evidence" value="ECO:0007669"/>
    <property type="project" value="UniProtKB-SubCell"/>
</dbReference>
<keyword evidence="7 9" id="KW-1133">Transmembrane helix</keyword>
<dbReference type="InterPro" id="IPR003593">
    <property type="entry name" value="AAA+_ATPase"/>
</dbReference>
<dbReference type="Pfam" id="PF03412">
    <property type="entry name" value="Peptidase_C39"/>
    <property type="match status" value="1"/>
</dbReference>
<evidence type="ECO:0008006" key="15">
    <source>
        <dbReference type="Google" id="ProtNLM"/>
    </source>
</evidence>
<dbReference type="Gene3D" id="3.40.50.300">
    <property type="entry name" value="P-loop containing nucleotide triphosphate hydrolases"/>
    <property type="match status" value="1"/>
</dbReference>
<dbReference type="PROSITE" id="PS50929">
    <property type="entry name" value="ABC_TM1F"/>
    <property type="match status" value="1"/>
</dbReference>
<dbReference type="Gene3D" id="1.20.1560.10">
    <property type="entry name" value="ABC transporter type 1, transmembrane domain"/>
    <property type="match status" value="1"/>
</dbReference>
<dbReference type="InterPro" id="IPR036640">
    <property type="entry name" value="ABC1_TM_sf"/>
</dbReference>
<dbReference type="GO" id="GO:0034040">
    <property type="term" value="F:ATPase-coupled lipid transmembrane transporter activity"/>
    <property type="evidence" value="ECO:0007669"/>
    <property type="project" value="TreeGrafter"/>
</dbReference>
<dbReference type="PROSITE" id="PS50990">
    <property type="entry name" value="PEPTIDASE_C39"/>
    <property type="match status" value="1"/>
</dbReference>
<dbReference type="InterPro" id="IPR003439">
    <property type="entry name" value="ABC_transporter-like_ATP-bd"/>
</dbReference>
<evidence type="ECO:0000256" key="7">
    <source>
        <dbReference type="ARBA" id="ARBA00022989"/>
    </source>
</evidence>
<dbReference type="Proteomes" id="UP000028135">
    <property type="component" value="Unassembled WGS sequence"/>
</dbReference>
<proteinExistence type="predicted"/>
<dbReference type="Pfam" id="PF00005">
    <property type="entry name" value="ABC_tran"/>
    <property type="match status" value="1"/>
</dbReference>
<gene>
    <name evidence="13" type="ORF">AL00_12590</name>
</gene>
<feature type="domain" description="ABC transmembrane type-1" evidence="11">
    <location>
        <begin position="173"/>
        <end position="452"/>
    </location>
</feature>
<dbReference type="SUPFAM" id="SSF90123">
    <property type="entry name" value="ABC transporter transmembrane region"/>
    <property type="match status" value="1"/>
</dbReference>
<dbReference type="InterPro" id="IPR011527">
    <property type="entry name" value="ABC1_TM_dom"/>
</dbReference>
<evidence type="ECO:0000256" key="9">
    <source>
        <dbReference type="SAM" id="Phobius"/>
    </source>
</evidence>
<feature type="transmembrane region" description="Helical" evidence="9">
    <location>
        <begin position="407"/>
        <end position="432"/>
    </location>
</feature>
<keyword evidence="8 9" id="KW-0472">Membrane</keyword>
<dbReference type="PANTHER" id="PTHR24221">
    <property type="entry name" value="ATP-BINDING CASSETTE SUB-FAMILY B"/>
    <property type="match status" value="1"/>
</dbReference>
<dbReference type="Pfam" id="PF00664">
    <property type="entry name" value="ABC_membrane"/>
    <property type="match status" value="1"/>
</dbReference>
<keyword evidence="2" id="KW-0813">Transport</keyword>
<dbReference type="EMBL" id="JANF02000059">
    <property type="protein sequence ID" value="KER36087.1"/>
    <property type="molecule type" value="Genomic_DNA"/>
</dbReference>
<name>A0A8E0WRK1_9SPHN</name>
<dbReference type="GO" id="GO:0005524">
    <property type="term" value="F:ATP binding"/>
    <property type="evidence" value="ECO:0007669"/>
    <property type="project" value="UniProtKB-KW"/>
</dbReference>
<dbReference type="GO" id="GO:0008233">
    <property type="term" value="F:peptidase activity"/>
    <property type="evidence" value="ECO:0007669"/>
    <property type="project" value="InterPro"/>
</dbReference>
<evidence type="ECO:0000259" key="10">
    <source>
        <dbReference type="PROSITE" id="PS50893"/>
    </source>
</evidence>
<evidence type="ECO:0000256" key="4">
    <source>
        <dbReference type="ARBA" id="ARBA00022692"/>
    </source>
</evidence>
<organism evidence="13 14">
    <name type="scientific">Sphingobium indicum F2</name>
    <dbReference type="NCBI Taxonomy" id="1450518"/>
    <lineage>
        <taxon>Bacteria</taxon>
        <taxon>Pseudomonadati</taxon>
        <taxon>Pseudomonadota</taxon>
        <taxon>Alphaproteobacteria</taxon>
        <taxon>Sphingomonadales</taxon>
        <taxon>Sphingomonadaceae</taxon>
        <taxon>Sphingobium</taxon>
    </lineage>
</organism>
<evidence type="ECO:0000256" key="8">
    <source>
        <dbReference type="ARBA" id="ARBA00023136"/>
    </source>
</evidence>
<evidence type="ECO:0000256" key="6">
    <source>
        <dbReference type="ARBA" id="ARBA00022840"/>
    </source>
</evidence>
<dbReference type="InterPro" id="IPR005074">
    <property type="entry name" value="Peptidase_C39"/>
</dbReference>
<sequence>MSGSGFLFGHDKYVRQAEGGECGLACLTMVARHYGDKLDLSAWRRRFPLSTRGSSLKDLIAIADQMGFHSRALKSDIASLQQLSLPAILHWDLNHYVVLDQVRPGLRGTRYSVLDPANGMLLLDEAALSGHFTGIVLELTPGTAFTPVVKRTRLHLSQLWSRIRGIGPALTRILALSIIMQIVTLVVPFYTQLAIDTALPGSDFDLLNIIAIGFAGILLLNAAAMWVRSRLVLSLSNSLSIQTAVNLFRHAIHLPTAWYEKRHLGDVTSRFSSLQPITDLLTRGLVSSVVDGALAMATICLMIVFSPVLASLTGGVVFIYALLKLASFKSMKLANANVLTAQALETSAFIENIRGISAIKMFCQEGNRQRQWQNRKADVVNGTIRLGRLTGSFDTANSFIVAIENLLFIYVAIRMVLGGSITLGMVFAFQAYKQSFIGAMTRLIDQLLNYRLLDVHLDRISDIALEQREPEEGSAPLSQIGVIELQHVTFSYGFGQPPVLKGVSLRIEPGKTTVLVGPSGAGKTTLFKILCGLLQPTSGRMLIDGIPIQEFGARNYRMHLGAVSQEDTLFAGSLAENIAFFDPDYDMDRVIDCCRRAAIHDDIMRMSMKYETSVGDMGSNLSGGQKQRVLLARALYRNPGVLMLDEGTAHLDVTTESRVVEAIKQLGGTRILVAHRPETIRMADIIYQIVDGQAIRVAPQAPDERSSIVATSSDHEVQEDTAVLSSGKQELFIQQRR</sequence>
<evidence type="ECO:0000313" key="14">
    <source>
        <dbReference type="Proteomes" id="UP000028135"/>
    </source>
</evidence>
<comment type="subcellular location">
    <subcellularLocation>
        <location evidence="1">Cell membrane</location>
        <topology evidence="1">Multi-pass membrane protein</topology>
    </subcellularLocation>
</comment>
<protein>
    <recommendedName>
        <fullName evidence="15">ABC transporter</fullName>
    </recommendedName>
</protein>
<dbReference type="CDD" id="cd18567">
    <property type="entry name" value="ABC_6TM_CvaB_RaxB_like"/>
    <property type="match status" value="1"/>
</dbReference>
<dbReference type="PANTHER" id="PTHR24221:SF606">
    <property type="entry name" value="COLICIN V SECRETION-PROCESSING ATP-BINDING PROTEIN"/>
    <property type="match status" value="1"/>
</dbReference>
<dbReference type="SMART" id="SM00382">
    <property type="entry name" value="AAA"/>
    <property type="match status" value="1"/>
</dbReference>
<keyword evidence="3" id="KW-1003">Cell membrane</keyword>
<evidence type="ECO:0000256" key="1">
    <source>
        <dbReference type="ARBA" id="ARBA00004651"/>
    </source>
</evidence>
<dbReference type="GO" id="GO:0006508">
    <property type="term" value="P:proteolysis"/>
    <property type="evidence" value="ECO:0007669"/>
    <property type="project" value="InterPro"/>
</dbReference>
<feature type="transmembrane region" description="Helical" evidence="9">
    <location>
        <begin position="293"/>
        <end position="323"/>
    </location>
</feature>
<dbReference type="InterPro" id="IPR027417">
    <property type="entry name" value="P-loop_NTPase"/>
</dbReference>
<dbReference type="PROSITE" id="PS00211">
    <property type="entry name" value="ABC_TRANSPORTER_1"/>
    <property type="match status" value="1"/>
</dbReference>
<evidence type="ECO:0000313" key="13">
    <source>
        <dbReference type="EMBL" id="KER36087.1"/>
    </source>
</evidence>
<dbReference type="AlphaFoldDB" id="A0A8E0WRK1"/>
<accession>A0A8E0WRK1</accession>
<dbReference type="GO" id="GO:0140359">
    <property type="term" value="F:ABC-type transporter activity"/>
    <property type="evidence" value="ECO:0007669"/>
    <property type="project" value="InterPro"/>
</dbReference>
<feature type="transmembrane region" description="Helical" evidence="9">
    <location>
        <begin position="206"/>
        <end position="227"/>
    </location>
</feature>
<evidence type="ECO:0000259" key="12">
    <source>
        <dbReference type="PROSITE" id="PS50990"/>
    </source>
</evidence>
<dbReference type="FunFam" id="3.40.50.300:FF:000299">
    <property type="entry name" value="ABC transporter ATP-binding protein/permease"/>
    <property type="match status" value="1"/>
</dbReference>
<feature type="transmembrane region" description="Helical" evidence="9">
    <location>
        <begin position="169"/>
        <end position="191"/>
    </location>
</feature>
<dbReference type="GO" id="GO:0016887">
    <property type="term" value="F:ATP hydrolysis activity"/>
    <property type="evidence" value="ECO:0007669"/>
    <property type="project" value="InterPro"/>
</dbReference>
<dbReference type="InterPro" id="IPR039421">
    <property type="entry name" value="Type_1_exporter"/>
</dbReference>
<dbReference type="InterPro" id="IPR017871">
    <property type="entry name" value="ABC_transporter-like_CS"/>
</dbReference>
<dbReference type="SUPFAM" id="SSF52540">
    <property type="entry name" value="P-loop containing nucleoside triphosphate hydrolases"/>
    <property type="match status" value="1"/>
</dbReference>
<feature type="domain" description="ABC transporter" evidence="10">
    <location>
        <begin position="483"/>
        <end position="716"/>
    </location>
</feature>
<dbReference type="RefSeq" id="WP_020817584.1">
    <property type="nucleotide sequence ID" value="NZ_JANF02000059.1"/>
</dbReference>